<evidence type="ECO:0000256" key="4">
    <source>
        <dbReference type="ARBA" id="ARBA00014458"/>
    </source>
</evidence>
<dbReference type="InterPro" id="IPR029052">
    <property type="entry name" value="Metallo-depent_PP-like"/>
</dbReference>
<evidence type="ECO:0000259" key="15">
    <source>
        <dbReference type="Pfam" id="PF00149"/>
    </source>
</evidence>
<comment type="caution">
    <text evidence="16">The sequence shown here is derived from an EMBL/GenBank/DDBJ whole genome shotgun (WGS) entry which is preliminary data.</text>
</comment>
<keyword evidence="9" id="KW-1133">Transmembrane helix</keyword>
<comment type="catalytic activity">
    <reaction evidence="12">
        <text>[phosphate](n+1) + n H2O = (n+1) phosphate + n H(+)</text>
        <dbReference type="Rhea" id="RHEA:22452"/>
        <dbReference type="Rhea" id="RHEA-COMP:14280"/>
        <dbReference type="ChEBI" id="CHEBI:15377"/>
        <dbReference type="ChEBI" id="CHEBI:15378"/>
        <dbReference type="ChEBI" id="CHEBI:16838"/>
        <dbReference type="ChEBI" id="CHEBI:43474"/>
        <dbReference type="EC" id="3.6.1.10"/>
    </reaction>
</comment>
<dbReference type="PANTHER" id="PTHR10340">
    <property type="entry name" value="SPHINGOMYELIN PHOSPHODIESTERASE"/>
    <property type="match status" value="1"/>
</dbReference>
<evidence type="ECO:0000256" key="14">
    <source>
        <dbReference type="SAM" id="SignalP"/>
    </source>
</evidence>
<dbReference type="Pfam" id="PF00149">
    <property type="entry name" value="Metallophos"/>
    <property type="match status" value="1"/>
</dbReference>
<dbReference type="PANTHER" id="PTHR10340:SF55">
    <property type="entry name" value="ENDOPOLYPHOSPHATASE"/>
    <property type="match status" value="1"/>
</dbReference>
<evidence type="ECO:0000256" key="13">
    <source>
        <dbReference type="SAM" id="MobiDB-lite"/>
    </source>
</evidence>
<dbReference type="EC" id="3.6.1.10" evidence="3 12"/>
<comment type="function">
    <text evidence="12">Catalyzes the hydrolysis of inorganic polyphosphate (polyP) chains of many hundreds of phosphate residues into shorter lengths.</text>
</comment>
<dbReference type="EMBL" id="JBFXLS010000020">
    <property type="protein sequence ID" value="KAL2828529.1"/>
    <property type="molecule type" value="Genomic_DNA"/>
</dbReference>
<dbReference type="InterPro" id="IPR012358">
    <property type="entry name" value="EndopolyPtase_N1"/>
</dbReference>
<evidence type="ECO:0000313" key="16">
    <source>
        <dbReference type="EMBL" id="KAL2828529.1"/>
    </source>
</evidence>
<dbReference type="Gene3D" id="3.60.21.10">
    <property type="match status" value="1"/>
</dbReference>
<evidence type="ECO:0000256" key="1">
    <source>
        <dbReference type="ARBA" id="ARBA00004576"/>
    </source>
</evidence>
<evidence type="ECO:0000256" key="7">
    <source>
        <dbReference type="ARBA" id="ARBA00022801"/>
    </source>
</evidence>
<evidence type="ECO:0000256" key="6">
    <source>
        <dbReference type="ARBA" id="ARBA00022692"/>
    </source>
</evidence>
<dbReference type="PROSITE" id="PS51257">
    <property type="entry name" value="PROKAR_LIPOPROTEIN"/>
    <property type="match status" value="1"/>
</dbReference>
<evidence type="ECO:0000256" key="9">
    <source>
        <dbReference type="ARBA" id="ARBA00022989"/>
    </source>
</evidence>
<evidence type="ECO:0000256" key="2">
    <source>
        <dbReference type="ARBA" id="ARBA00010399"/>
    </source>
</evidence>
<keyword evidence="14" id="KW-0732">Signal</keyword>
<accession>A0ABR4IL75</accession>
<feature type="compositionally biased region" description="Basic residues" evidence="13">
    <location>
        <begin position="473"/>
        <end position="495"/>
    </location>
</feature>
<evidence type="ECO:0000256" key="3">
    <source>
        <dbReference type="ARBA" id="ARBA00012459"/>
    </source>
</evidence>
<evidence type="ECO:0000256" key="8">
    <source>
        <dbReference type="ARBA" id="ARBA00022968"/>
    </source>
</evidence>
<keyword evidence="11" id="KW-0325">Glycoprotein</keyword>
<proteinExistence type="inferred from homology"/>
<keyword evidence="8" id="KW-0735">Signal-anchor</keyword>
<dbReference type="InterPro" id="IPR004843">
    <property type="entry name" value="Calcineurin-like_PHP"/>
</dbReference>
<keyword evidence="5 12" id="KW-0926">Vacuole</keyword>
<dbReference type="Proteomes" id="UP001610335">
    <property type="component" value="Unassembled WGS sequence"/>
</dbReference>
<keyword evidence="17" id="KW-1185">Reference proteome</keyword>
<feature type="region of interest" description="Disordered" evidence="13">
    <location>
        <begin position="596"/>
        <end position="625"/>
    </location>
</feature>
<evidence type="ECO:0000313" key="17">
    <source>
        <dbReference type="Proteomes" id="UP001610335"/>
    </source>
</evidence>
<keyword evidence="6" id="KW-0812">Transmembrane</keyword>
<comment type="similarity">
    <text evidence="2">Belongs to the endopolyphosphatase PPN1 family.</text>
</comment>
<reference evidence="16 17" key="1">
    <citation type="submission" date="2024-07" db="EMBL/GenBank/DDBJ databases">
        <title>Section-level genome sequencing and comparative genomics of Aspergillus sections Usti and Cavernicolus.</title>
        <authorList>
            <consortium name="Lawrence Berkeley National Laboratory"/>
            <person name="Nybo J.L."/>
            <person name="Vesth T.C."/>
            <person name="Theobald S."/>
            <person name="Frisvad J.C."/>
            <person name="Larsen T.O."/>
            <person name="Kjaerboelling I."/>
            <person name="Rothschild-Mancinelli K."/>
            <person name="Lyhne E.K."/>
            <person name="Kogle M.E."/>
            <person name="Barry K."/>
            <person name="Clum A."/>
            <person name="Na H."/>
            <person name="Ledsgaard L."/>
            <person name="Lin J."/>
            <person name="Lipzen A."/>
            <person name="Kuo A."/>
            <person name="Riley R."/>
            <person name="Mondo S."/>
            <person name="LaButti K."/>
            <person name="Haridas S."/>
            <person name="Pangalinan J."/>
            <person name="Salamov A.A."/>
            <person name="Simmons B.A."/>
            <person name="Magnuson J.K."/>
            <person name="Chen J."/>
            <person name="Drula E."/>
            <person name="Henrissat B."/>
            <person name="Wiebenga A."/>
            <person name="Lubbers R.J."/>
            <person name="Gomes A.C."/>
            <person name="Makela M.R."/>
            <person name="Stajich J."/>
            <person name="Grigoriev I.V."/>
            <person name="Mortensen U.H."/>
            <person name="De vries R.P."/>
            <person name="Baker S.E."/>
            <person name="Andersen M.R."/>
        </authorList>
    </citation>
    <scope>NUCLEOTIDE SEQUENCE [LARGE SCALE GENOMIC DNA]</scope>
    <source>
        <strain evidence="16 17">CBS 600.67</strain>
    </source>
</reference>
<comment type="subcellular location">
    <subcellularLocation>
        <location evidence="1">Vacuole membrane</location>
        <topology evidence="1">Single-pass type II membrane protein</topology>
    </subcellularLocation>
</comment>
<feature type="signal peptide" evidence="14">
    <location>
        <begin position="1"/>
        <end position="21"/>
    </location>
</feature>
<sequence>MIPHRLLSILYGLGLVACASAIPITEQQVLSDLDSEHRIESSRRLSGRFLHITDPHLDTHYKPGTSVDQVCHRGKGSAGSLGAEGTECDTPLALVDETFRWIEKNLKGQIDFVLWTGDSARHDNDERIPRTASEIIDLNEVLATKFIDVFEDRGAPRGLSIPIIPTIGNNDIMPHNIFKEGPNRWTKRFTEIWHKFIPEHQRHTFEEGGWFSAELIPNKLAAISLNTMYFYESNSAVDGCAAKSEPGFEHMEWLRIQLELLRGRGMKAILIGHVPPARAGAKRSWDESCWQKYTLFLNRFRDVVVGSVYGHMNIDHFMLQDSHAVDIIAAGESTNEPQLTVQSRSSYLSSLRSDWAGMPSPPDDMSSKFFFSDDWNSDEQGDSVDASSEAMGKKERRFLKKIGGPWAERYSLSLVSPSLVPNYFPTLRIVEYNITGLEDVTTWADAPYSDDSFESFTWDAEDIDSDDVDQQKKNSKKGKKGKKGKKNKKNKKRPQFKIPDHPSPTAPPGPAYSDQALTWLSYAQYYANLTMIYDPTAEPQSLSASPSTIEDNETTAGHIHLYQVEYDTRDDSIYNMKDLTVRSYYKLAKRISNKNPKKADMVTDHTGDDESSEAAKNNQKKKKHRNRVWRTFLERAFVGFLSDDELDDIQR</sequence>
<keyword evidence="10 12" id="KW-0472">Membrane</keyword>
<feature type="compositionally biased region" description="Pro residues" evidence="13">
    <location>
        <begin position="501"/>
        <end position="510"/>
    </location>
</feature>
<name>A0ABR4IL75_9EURO</name>
<evidence type="ECO:0000256" key="11">
    <source>
        <dbReference type="ARBA" id="ARBA00023180"/>
    </source>
</evidence>
<dbReference type="PIRSF" id="PIRSF027093">
    <property type="entry name" value="EndopolyPtase_N1"/>
    <property type="match status" value="1"/>
</dbReference>
<evidence type="ECO:0000256" key="12">
    <source>
        <dbReference type="PIRNR" id="PIRNR027093"/>
    </source>
</evidence>
<gene>
    <name evidence="16" type="ORF">BDW59DRAFT_50315</name>
</gene>
<evidence type="ECO:0000256" key="5">
    <source>
        <dbReference type="ARBA" id="ARBA00022554"/>
    </source>
</evidence>
<dbReference type="SUPFAM" id="SSF56300">
    <property type="entry name" value="Metallo-dependent phosphatases"/>
    <property type="match status" value="1"/>
</dbReference>
<protein>
    <recommendedName>
        <fullName evidence="4 12">Endopolyphosphatase</fullName>
        <ecNumber evidence="3 12">3.6.1.10</ecNumber>
    </recommendedName>
</protein>
<evidence type="ECO:0000256" key="10">
    <source>
        <dbReference type="ARBA" id="ARBA00023136"/>
    </source>
</evidence>
<organism evidence="16 17">
    <name type="scientific">Aspergillus cavernicola</name>
    <dbReference type="NCBI Taxonomy" id="176166"/>
    <lineage>
        <taxon>Eukaryota</taxon>
        <taxon>Fungi</taxon>
        <taxon>Dikarya</taxon>
        <taxon>Ascomycota</taxon>
        <taxon>Pezizomycotina</taxon>
        <taxon>Eurotiomycetes</taxon>
        <taxon>Eurotiomycetidae</taxon>
        <taxon>Eurotiales</taxon>
        <taxon>Aspergillaceae</taxon>
        <taxon>Aspergillus</taxon>
        <taxon>Aspergillus subgen. Nidulantes</taxon>
    </lineage>
</organism>
<feature type="region of interest" description="Disordered" evidence="13">
    <location>
        <begin position="464"/>
        <end position="511"/>
    </location>
</feature>
<feature type="compositionally biased region" description="Basic and acidic residues" evidence="13">
    <location>
        <begin position="597"/>
        <end position="608"/>
    </location>
</feature>
<feature type="domain" description="Calcineurin-like phosphoesterase" evidence="15">
    <location>
        <begin position="48"/>
        <end position="311"/>
    </location>
</feature>
<feature type="chain" id="PRO_5046540289" description="Endopolyphosphatase" evidence="14">
    <location>
        <begin position="22"/>
        <end position="651"/>
    </location>
</feature>
<keyword evidence="7 12" id="KW-0378">Hydrolase</keyword>